<dbReference type="SUPFAM" id="SSF49764">
    <property type="entry name" value="HSP20-like chaperones"/>
    <property type="match status" value="1"/>
</dbReference>
<reference evidence="3" key="1">
    <citation type="submission" date="2025-08" db="UniProtKB">
        <authorList>
            <consortium name="Ensembl"/>
        </authorList>
    </citation>
    <scope>IDENTIFICATION</scope>
</reference>
<dbReference type="PANTHER" id="PTHR22932">
    <property type="entry name" value="TELOMERASE-BINDING PROTEIN P23 HSP90 CO-CHAPERONE"/>
    <property type="match status" value="1"/>
</dbReference>
<dbReference type="PANTHER" id="PTHR22932:SF1">
    <property type="entry name" value="CO-CHAPERONE PROTEIN DAF-41"/>
    <property type="match status" value="1"/>
</dbReference>
<dbReference type="Proteomes" id="UP000694388">
    <property type="component" value="Unplaced"/>
</dbReference>
<feature type="domain" description="CS" evidence="2">
    <location>
        <begin position="1"/>
        <end position="103"/>
    </location>
</feature>
<organism evidence="3 4">
    <name type="scientific">Eptatretus burgeri</name>
    <name type="common">Inshore hagfish</name>
    <dbReference type="NCBI Taxonomy" id="7764"/>
    <lineage>
        <taxon>Eukaryota</taxon>
        <taxon>Metazoa</taxon>
        <taxon>Chordata</taxon>
        <taxon>Craniata</taxon>
        <taxon>Vertebrata</taxon>
        <taxon>Cyclostomata</taxon>
        <taxon>Myxini</taxon>
        <taxon>Myxiniformes</taxon>
        <taxon>Myxinidae</taxon>
        <taxon>Eptatretinae</taxon>
        <taxon>Eptatretus</taxon>
    </lineage>
</organism>
<dbReference type="Gene3D" id="2.60.40.790">
    <property type="match status" value="1"/>
</dbReference>
<dbReference type="GO" id="GO:0005634">
    <property type="term" value="C:nucleus"/>
    <property type="evidence" value="ECO:0007669"/>
    <property type="project" value="TreeGrafter"/>
</dbReference>
<sequence length="150" mass="17285">IQPPLTRPPPTDFVFLTFCVEDSRELEVKFEKDKMIFSCKGPDKTSYLNEVNLFEKILPQVSLRSYYCTLNVVSSSRPHLSTQKQRLMCVCAVILQVKWLALDFENWKDWEEDSDNDGENFDQFSDIMNKMGGDDLGVPDMDGLDDVSML</sequence>
<dbReference type="GO" id="GO:0005829">
    <property type="term" value="C:cytosol"/>
    <property type="evidence" value="ECO:0007669"/>
    <property type="project" value="TreeGrafter"/>
</dbReference>
<dbReference type="InterPro" id="IPR007052">
    <property type="entry name" value="CS_dom"/>
</dbReference>
<keyword evidence="4" id="KW-1185">Reference proteome</keyword>
<dbReference type="AlphaFoldDB" id="A0A8C4QM93"/>
<evidence type="ECO:0000313" key="3">
    <source>
        <dbReference type="Ensembl" id="ENSEBUP00000017000.1"/>
    </source>
</evidence>
<comment type="similarity">
    <text evidence="1">Belongs to the p23/wos2 family.</text>
</comment>
<dbReference type="InterPro" id="IPR045250">
    <property type="entry name" value="p23-like"/>
</dbReference>
<dbReference type="InterPro" id="IPR008978">
    <property type="entry name" value="HSP20-like_chaperone"/>
</dbReference>
<dbReference type="Ensembl" id="ENSEBUT00000017576.1">
    <property type="protein sequence ID" value="ENSEBUP00000017000.1"/>
    <property type="gene ID" value="ENSEBUG00000010641.1"/>
</dbReference>
<dbReference type="GO" id="GO:0051131">
    <property type="term" value="P:chaperone-mediated protein complex assembly"/>
    <property type="evidence" value="ECO:0007669"/>
    <property type="project" value="TreeGrafter"/>
</dbReference>
<evidence type="ECO:0000313" key="4">
    <source>
        <dbReference type="Proteomes" id="UP000694388"/>
    </source>
</evidence>
<dbReference type="GO" id="GO:0051087">
    <property type="term" value="F:protein-folding chaperone binding"/>
    <property type="evidence" value="ECO:0007669"/>
    <property type="project" value="TreeGrafter"/>
</dbReference>
<dbReference type="PROSITE" id="PS51203">
    <property type="entry name" value="CS"/>
    <property type="match status" value="1"/>
</dbReference>
<dbReference type="GeneTree" id="ENSGT00940000154256"/>
<proteinExistence type="inferred from homology"/>
<evidence type="ECO:0000256" key="1">
    <source>
        <dbReference type="ARBA" id="ARBA00025733"/>
    </source>
</evidence>
<name>A0A8C4QM93_EPTBU</name>
<protein>
    <submittedName>
        <fullName evidence="3">Prostaglandin E synthase 3</fullName>
    </submittedName>
</protein>
<accession>A0A8C4QM93</accession>
<dbReference type="GO" id="GO:0006457">
    <property type="term" value="P:protein folding"/>
    <property type="evidence" value="ECO:0007669"/>
    <property type="project" value="TreeGrafter"/>
</dbReference>
<evidence type="ECO:0000259" key="2">
    <source>
        <dbReference type="PROSITE" id="PS51203"/>
    </source>
</evidence>
<dbReference type="OMA" id="EMMNDVG"/>
<reference evidence="3" key="2">
    <citation type="submission" date="2025-09" db="UniProtKB">
        <authorList>
            <consortium name="Ensembl"/>
        </authorList>
    </citation>
    <scope>IDENTIFICATION</scope>
</reference>
<dbReference type="GO" id="GO:0051879">
    <property type="term" value="F:Hsp90 protein binding"/>
    <property type="evidence" value="ECO:0007669"/>
    <property type="project" value="InterPro"/>
</dbReference>